<feature type="domain" description="FAD dependent oxidoreductase" evidence="1">
    <location>
        <begin position="4"/>
        <end position="336"/>
    </location>
</feature>
<dbReference type="InterPro" id="IPR041854">
    <property type="entry name" value="BFD-like_2Fe2S-bd_dom_sf"/>
</dbReference>
<dbReference type="Gene3D" id="3.50.50.60">
    <property type="entry name" value="FAD/NAD(P)-binding domain"/>
    <property type="match status" value="1"/>
</dbReference>
<dbReference type="PANTHER" id="PTHR42720">
    <property type="entry name" value="GLYCEROL-3-PHOSPHATE DEHYDROGENASE"/>
    <property type="match status" value="1"/>
</dbReference>
<feature type="domain" description="BFD-like [2Fe-2S]-binding" evidence="2">
    <location>
        <begin position="383"/>
        <end position="435"/>
    </location>
</feature>
<name>A0A7X2N0G7_9CLOT</name>
<dbReference type="Pfam" id="PF04324">
    <property type="entry name" value="Fer2_BFD"/>
    <property type="match status" value="1"/>
</dbReference>
<sequence length="461" mass="51642">MDYDVLILGGGIIGCSVAYELSKYNLNIAVIEKDYDIADDISLINTEIVYDGSECEDKFLSTIEHKGNSMLDEITSKFNVPFKRVGSIKIANENKAIDIIEGIYKRAKERNINDIYLMDKNDVKDIEPNISLDFKKAVYSPNIGVIAPYDLAIAYAEVAFDNGATFRLEEEVTDIKKIVNGFKVTTNKNKFSCRVVVNTIPGEYNTLDSDIKSNGQKESDVHYLILNDRSKPFSNSIITAISDEGDMIKYIPAAGNESLIAINKKGTLKFNDAVRLAKKVVPSIDKDAVNSIYHEKSRNNLVIIDDNENYNGYIRVCGDHYATVTMTPAIASMICETIVSNLTCSKNKNFIDKRREFYKFKDMSDEERNEVIAIDKKYGKITCLCNLISEGEIVDSIRRPLGARTVEGVKRRTGATFGSCHGAHCISKIIYILARELNKKPTDIVEDSKNSKVLASRIKEF</sequence>
<gene>
    <name evidence="3" type="ORF">FYJ33_11245</name>
</gene>
<evidence type="ECO:0000259" key="1">
    <source>
        <dbReference type="Pfam" id="PF01266"/>
    </source>
</evidence>
<proteinExistence type="predicted"/>
<evidence type="ECO:0000313" key="3">
    <source>
        <dbReference type="EMBL" id="MSR91955.1"/>
    </source>
</evidence>
<protein>
    <submittedName>
        <fullName evidence="3">FAD-dependent oxidoreductase</fullName>
    </submittedName>
</protein>
<dbReference type="InterPro" id="IPR036188">
    <property type="entry name" value="FAD/NAD-bd_sf"/>
</dbReference>
<dbReference type="InterPro" id="IPR006076">
    <property type="entry name" value="FAD-dep_OxRdtase"/>
</dbReference>
<accession>A0A7X2N0G7</accession>
<evidence type="ECO:0000313" key="4">
    <source>
        <dbReference type="Proteomes" id="UP000460287"/>
    </source>
</evidence>
<comment type="caution">
    <text evidence="3">The sequence shown here is derived from an EMBL/GenBank/DDBJ whole genome shotgun (WGS) entry which is preliminary data.</text>
</comment>
<dbReference type="Proteomes" id="UP000460287">
    <property type="component" value="Unassembled WGS sequence"/>
</dbReference>
<dbReference type="AlphaFoldDB" id="A0A7X2N0G7"/>
<evidence type="ECO:0000259" key="2">
    <source>
        <dbReference type="Pfam" id="PF04324"/>
    </source>
</evidence>
<keyword evidence="4" id="KW-1185">Reference proteome</keyword>
<dbReference type="RefSeq" id="WP_154531857.1">
    <property type="nucleotide sequence ID" value="NZ_JAQXTV010000028.1"/>
</dbReference>
<dbReference type="CDD" id="cd19946">
    <property type="entry name" value="GlpA-like_Fer2_BFD-like"/>
    <property type="match status" value="1"/>
</dbReference>
<dbReference type="EMBL" id="VULX01000019">
    <property type="protein sequence ID" value="MSR91955.1"/>
    <property type="molecule type" value="Genomic_DNA"/>
</dbReference>
<dbReference type="Pfam" id="PF01266">
    <property type="entry name" value="DAO"/>
    <property type="match status" value="1"/>
</dbReference>
<dbReference type="InterPro" id="IPR007419">
    <property type="entry name" value="BFD-like_2Fe2S-bd_dom"/>
</dbReference>
<dbReference type="Gene3D" id="3.30.9.10">
    <property type="entry name" value="D-Amino Acid Oxidase, subunit A, domain 2"/>
    <property type="match status" value="1"/>
</dbReference>
<dbReference type="InterPro" id="IPR052745">
    <property type="entry name" value="G3P_Oxidase/Oxidoreductase"/>
</dbReference>
<organism evidence="3 4">
    <name type="scientific">Inconstantimicrobium porci</name>
    <dbReference type="NCBI Taxonomy" id="2652291"/>
    <lineage>
        <taxon>Bacteria</taxon>
        <taxon>Bacillati</taxon>
        <taxon>Bacillota</taxon>
        <taxon>Clostridia</taxon>
        <taxon>Eubacteriales</taxon>
        <taxon>Clostridiaceae</taxon>
        <taxon>Inconstantimicrobium</taxon>
    </lineage>
</organism>
<dbReference type="Gene3D" id="1.10.10.1100">
    <property type="entry name" value="BFD-like [2Fe-2S]-binding domain"/>
    <property type="match status" value="1"/>
</dbReference>
<reference evidence="3 4" key="1">
    <citation type="submission" date="2019-08" db="EMBL/GenBank/DDBJ databases">
        <title>In-depth cultivation of the pig gut microbiome towards novel bacterial diversity and tailored functional studies.</title>
        <authorList>
            <person name="Wylensek D."/>
            <person name="Hitch T.C.A."/>
            <person name="Clavel T."/>
        </authorList>
    </citation>
    <scope>NUCLEOTIDE SEQUENCE [LARGE SCALE GENOMIC DNA]</scope>
    <source>
        <strain evidence="3 4">WCA-383-APC-5B</strain>
    </source>
</reference>
<dbReference type="SUPFAM" id="SSF51905">
    <property type="entry name" value="FAD/NAD(P)-binding domain"/>
    <property type="match status" value="1"/>
</dbReference>
<dbReference type="PANTHER" id="PTHR42720:SF1">
    <property type="entry name" value="GLYCEROL 3-PHOSPHATE OXIDASE"/>
    <property type="match status" value="1"/>
</dbReference>